<dbReference type="EMBL" id="JACXLD010000002">
    <property type="protein sequence ID" value="MBD2858343.1"/>
    <property type="molecule type" value="Genomic_DNA"/>
</dbReference>
<accession>A0A927BZA7</accession>
<reference evidence="2" key="1">
    <citation type="submission" date="2020-09" db="EMBL/GenBank/DDBJ databases">
        <authorList>
            <person name="Yoon J.-W."/>
        </authorList>
    </citation>
    <scope>NUCLEOTIDE SEQUENCE</scope>
    <source>
        <strain evidence="2">KMU-158</strain>
    </source>
</reference>
<evidence type="ECO:0000313" key="2">
    <source>
        <dbReference type="EMBL" id="MBD2858343.1"/>
    </source>
</evidence>
<evidence type="ECO:0008006" key="4">
    <source>
        <dbReference type="Google" id="ProtNLM"/>
    </source>
</evidence>
<organism evidence="2 3">
    <name type="scientific">Spongiibacter pelagi</name>
    <dbReference type="NCBI Taxonomy" id="2760804"/>
    <lineage>
        <taxon>Bacteria</taxon>
        <taxon>Pseudomonadati</taxon>
        <taxon>Pseudomonadota</taxon>
        <taxon>Gammaproteobacteria</taxon>
        <taxon>Cellvibrionales</taxon>
        <taxon>Spongiibacteraceae</taxon>
        <taxon>Spongiibacter</taxon>
    </lineage>
</organism>
<feature type="signal peptide" evidence="1">
    <location>
        <begin position="1"/>
        <end position="26"/>
    </location>
</feature>
<proteinExistence type="predicted"/>
<keyword evidence="3" id="KW-1185">Reference proteome</keyword>
<evidence type="ECO:0000256" key="1">
    <source>
        <dbReference type="SAM" id="SignalP"/>
    </source>
</evidence>
<comment type="caution">
    <text evidence="2">The sequence shown here is derived from an EMBL/GenBank/DDBJ whole genome shotgun (WGS) entry which is preliminary data.</text>
</comment>
<name>A0A927BZA7_9GAMM</name>
<feature type="chain" id="PRO_5036851382" description="YfaZ" evidence="1">
    <location>
        <begin position="27"/>
        <end position="186"/>
    </location>
</feature>
<dbReference type="AlphaFoldDB" id="A0A927BZA7"/>
<evidence type="ECO:0000313" key="3">
    <source>
        <dbReference type="Proteomes" id="UP000610558"/>
    </source>
</evidence>
<protein>
    <recommendedName>
        <fullName evidence="4">YfaZ</fullName>
    </recommendedName>
</protein>
<dbReference type="Proteomes" id="UP000610558">
    <property type="component" value="Unassembled WGS sequence"/>
</dbReference>
<dbReference type="RefSeq" id="WP_190763089.1">
    <property type="nucleotide sequence ID" value="NZ_JACXLD010000002.1"/>
</dbReference>
<keyword evidence="1" id="KW-0732">Signal</keyword>
<dbReference type="Pfam" id="PF07437">
    <property type="entry name" value="YfaZ"/>
    <property type="match status" value="1"/>
</dbReference>
<dbReference type="InterPro" id="IPR009998">
    <property type="entry name" value="YfaZ"/>
</dbReference>
<sequence length="186" mass="19856">MMKKAIRTSRALALLGVMTAASASHAGGVAFRFGDDSLGFSVAGNLSAETSGQFDWLHRDDDNADMVATGLFANGKRGSLTGRMGVKAVGLIGDNTDYSGAALAFGGDLALPLNDMLRLRGGVFYAPGTTSFSDVDGFREASASLEFNLFQNSAIELGVAQIRFEDQRGRKFEFDDGLFLRLQLRL</sequence>
<gene>
    <name evidence="2" type="ORF">IB286_04915</name>
</gene>